<gene>
    <name evidence="1" type="ORF">ABIA69_004747</name>
</gene>
<name>A0ABV2PRE0_9BACI</name>
<accession>A0ABV2PRE0</accession>
<reference evidence="1 2" key="1">
    <citation type="submission" date="2024-06" db="EMBL/GenBank/DDBJ databases">
        <title>Sorghum-associated microbial communities from plants grown in Nebraska, USA.</title>
        <authorList>
            <person name="Schachtman D."/>
        </authorList>
    </citation>
    <scope>NUCLEOTIDE SEQUENCE [LARGE SCALE GENOMIC DNA]</scope>
    <source>
        <strain evidence="1 2">736</strain>
    </source>
</reference>
<proteinExistence type="predicted"/>
<organism evidence="1 2">
    <name type="scientific">Lysinibacillus parviboronicapiens</name>
    <dbReference type="NCBI Taxonomy" id="436516"/>
    <lineage>
        <taxon>Bacteria</taxon>
        <taxon>Bacillati</taxon>
        <taxon>Bacillota</taxon>
        <taxon>Bacilli</taxon>
        <taxon>Bacillales</taxon>
        <taxon>Bacillaceae</taxon>
        <taxon>Lysinibacillus</taxon>
    </lineage>
</organism>
<evidence type="ECO:0000313" key="2">
    <source>
        <dbReference type="Proteomes" id="UP001549363"/>
    </source>
</evidence>
<sequence>MAQLRTKMLEAKDNGILENMINAFLYDLPEGDFIDIKLSMAQYKISYATYTALIIYKTN</sequence>
<dbReference type="Pfam" id="PF10957">
    <property type="entry name" value="Spore_Cse60"/>
    <property type="match status" value="1"/>
</dbReference>
<evidence type="ECO:0000313" key="1">
    <source>
        <dbReference type="EMBL" id="MET4563527.1"/>
    </source>
</evidence>
<dbReference type="InterPro" id="IPR020296">
    <property type="entry name" value="Spore_Cse60"/>
</dbReference>
<dbReference type="EMBL" id="JBEPSB010000046">
    <property type="protein sequence ID" value="MET4563527.1"/>
    <property type="molecule type" value="Genomic_DNA"/>
</dbReference>
<protein>
    <submittedName>
        <fullName evidence="1">Uncharacterized protein</fullName>
    </submittedName>
</protein>
<keyword evidence="2" id="KW-1185">Reference proteome</keyword>
<dbReference type="Proteomes" id="UP001549363">
    <property type="component" value="Unassembled WGS sequence"/>
</dbReference>
<comment type="caution">
    <text evidence="1">The sequence shown here is derived from an EMBL/GenBank/DDBJ whole genome shotgun (WGS) entry which is preliminary data.</text>
</comment>
<dbReference type="RefSeq" id="WP_354473320.1">
    <property type="nucleotide sequence ID" value="NZ_JBEPSB010000046.1"/>
</dbReference>